<protein>
    <recommendedName>
        <fullName evidence="4">Transmembrane protein</fullName>
    </recommendedName>
</protein>
<keyword evidence="3" id="KW-1185">Reference proteome</keyword>
<dbReference type="EMBL" id="JH159156">
    <property type="protein sequence ID" value="EGZ13603.1"/>
    <property type="molecule type" value="Genomic_DNA"/>
</dbReference>
<keyword evidence="1" id="KW-0472">Membrane</keyword>
<name>G4ZUX9_PHYSP</name>
<dbReference type="InParanoid" id="G4ZUX9"/>
<feature type="transmembrane region" description="Helical" evidence="1">
    <location>
        <begin position="499"/>
        <end position="519"/>
    </location>
</feature>
<keyword evidence="1" id="KW-1133">Transmembrane helix</keyword>
<evidence type="ECO:0000313" key="2">
    <source>
        <dbReference type="EMBL" id="EGZ13603.1"/>
    </source>
</evidence>
<proteinExistence type="predicted"/>
<reference evidence="2 3" key="1">
    <citation type="journal article" date="2006" name="Science">
        <title>Phytophthora genome sequences uncover evolutionary origins and mechanisms of pathogenesis.</title>
        <authorList>
            <person name="Tyler B.M."/>
            <person name="Tripathy S."/>
            <person name="Zhang X."/>
            <person name="Dehal P."/>
            <person name="Jiang R.H."/>
            <person name="Aerts A."/>
            <person name="Arredondo F.D."/>
            <person name="Baxter L."/>
            <person name="Bensasson D."/>
            <person name="Beynon J.L."/>
            <person name="Chapman J."/>
            <person name="Damasceno C.M."/>
            <person name="Dorrance A.E."/>
            <person name="Dou D."/>
            <person name="Dickerman A.W."/>
            <person name="Dubchak I.L."/>
            <person name="Garbelotto M."/>
            <person name="Gijzen M."/>
            <person name="Gordon S.G."/>
            <person name="Govers F."/>
            <person name="Grunwald N.J."/>
            <person name="Huang W."/>
            <person name="Ivors K.L."/>
            <person name="Jones R.W."/>
            <person name="Kamoun S."/>
            <person name="Krampis K."/>
            <person name="Lamour K.H."/>
            <person name="Lee M.K."/>
            <person name="McDonald W.H."/>
            <person name="Medina M."/>
            <person name="Meijer H.J."/>
            <person name="Nordberg E.K."/>
            <person name="Maclean D.J."/>
            <person name="Ospina-Giraldo M.D."/>
            <person name="Morris P.F."/>
            <person name="Phuntumart V."/>
            <person name="Putnam N.H."/>
            <person name="Rash S."/>
            <person name="Rose J.K."/>
            <person name="Sakihama Y."/>
            <person name="Salamov A.A."/>
            <person name="Savidor A."/>
            <person name="Scheuring C.F."/>
            <person name="Smith B.M."/>
            <person name="Sobral B.W."/>
            <person name="Terry A."/>
            <person name="Torto-Alalibo T.A."/>
            <person name="Win J."/>
            <person name="Xu Z."/>
            <person name="Zhang H."/>
            <person name="Grigoriev I.V."/>
            <person name="Rokhsar D.S."/>
            <person name="Boore J.L."/>
        </authorList>
    </citation>
    <scope>NUCLEOTIDE SEQUENCE [LARGE SCALE GENOMIC DNA]</scope>
    <source>
        <strain evidence="2 3">P6497</strain>
    </source>
</reference>
<dbReference type="KEGG" id="psoj:PHYSODRAFT_335362"/>
<dbReference type="RefSeq" id="XP_009531032.1">
    <property type="nucleotide sequence ID" value="XM_009532737.1"/>
</dbReference>
<sequence length="566" mass="62427">MSATGDQEVASFRWTTTHYQQERVNRMNRKRTSLLRPSVFAACLAIAGRVVLGPLAVLLLFTATDYLADATFLIEVDRSFFLYTQRDLSMAGSCTDCEALTSLPGFSALVGHPPTESLYDFSTLSGEAIALGEELDNSGAICQSGINDWGAITSILTATPQEVLDVIRVLNLNVPPQTVQELELGVEHADECVTNWSILAIVRLFYFPTSLSTREFGKISAGAINVFPEYSECRPEVTVDVGSKLVHSTDGVDLFATAPDALKLFPYSFTSSMPAQSRVVAASQTKYGATTVLEPQMHAYYGDCRVREVNATGIYIESSCNVSEHWESYGLMVQAPENVPLCSTGGVCIRNYFNTEWELMTNILSTEKSTSTAIYQNTYRTRYADSVGISTLPGVVVMQILFMGVVSLYQVMSHKRSVLLTQIWAYRCQNGRMQPVYLAQISYHFFYNSDLYLLGFATGTLTNESIANLVCCFFAFSYSFVNMAKARSGDQKLDREFRLVWEAMQIAITVAAVVALKWVQSTPLATIISDNAQILRKSSTLGAKYCGLNDSCIVFTVNMIVVAIFA</sequence>
<feature type="transmembrane region" description="Helical" evidence="1">
    <location>
        <begin position="39"/>
        <end position="61"/>
    </location>
</feature>
<keyword evidence="1" id="KW-0812">Transmembrane</keyword>
<dbReference type="AlphaFoldDB" id="G4ZUX9"/>
<organism evidence="2 3">
    <name type="scientific">Phytophthora sojae (strain P6497)</name>
    <name type="common">Soybean stem and root rot agent</name>
    <name type="synonym">Phytophthora megasperma f. sp. glycines</name>
    <dbReference type="NCBI Taxonomy" id="1094619"/>
    <lineage>
        <taxon>Eukaryota</taxon>
        <taxon>Sar</taxon>
        <taxon>Stramenopiles</taxon>
        <taxon>Oomycota</taxon>
        <taxon>Peronosporomycetes</taxon>
        <taxon>Peronosporales</taxon>
        <taxon>Peronosporaceae</taxon>
        <taxon>Phytophthora</taxon>
    </lineage>
</organism>
<accession>G4ZUX9</accession>
<dbReference type="GeneID" id="20646991"/>
<evidence type="ECO:0008006" key="4">
    <source>
        <dbReference type="Google" id="ProtNLM"/>
    </source>
</evidence>
<feature type="transmembrane region" description="Helical" evidence="1">
    <location>
        <begin position="451"/>
        <end position="478"/>
    </location>
</feature>
<evidence type="ECO:0000313" key="3">
    <source>
        <dbReference type="Proteomes" id="UP000002640"/>
    </source>
</evidence>
<dbReference type="Proteomes" id="UP000002640">
    <property type="component" value="Unassembled WGS sequence"/>
</dbReference>
<evidence type="ECO:0000256" key="1">
    <source>
        <dbReference type="SAM" id="Phobius"/>
    </source>
</evidence>
<feature type="transmembrane region" description="Helical" evidence="1">
    <location>
        <begin position="387"/>
        <end position="409"/>
    </location>
</feature>
<gene>
    <name evidence="2" type="ORF">PHYSODRAFT_335362</name>
</gene>